<evidence type="ECO:0000313" key="3">
    <source>
        <dbReference type="Proteomes" id="UP001066276"/>
    </source>
</evidence>
<feature type="domain" description="Helix-turn-helix" evidence="1">
    <location>
        <begin position="107"/>
        <end position="163"/>
    </location>
</feature>
<name>A0AAV7QUV3_PLEWA</name>
<dbReference type="EMBL" id="JANPWB010000010">
    <property type="protein sequence ID" value="KAJ1143227.1"/>
    <property type="molecule type" value="Genomic_DNA"/>
</dbReference>
<reference evidence="2" key="1">
    <citation type="journal article" date="2022" name="bioRxiv">
        <title>Sequencing and chromosome-scale assembly of the giantPleurodeles waltlgenome.</title>
        <authorList>
            <person name="Brown T."/>
            <person name="Elewa A."/>
            <person name="Iarovenko S."/>
            <person name="Subramanian E."/>
            <person name="Araus A.J."/>
            <person name="Petzold A."/>
            <person name="Susuki M."/>
            <person name="Suzuki K.-i.T."/>
            <person name="Hayashi T."/>
            <person name="Toyoda A."/>
            <person name="Oliveira C."/>
            <person name="Osipova E."/>
            <person name="Leigh N.D."/>
            <person name="Simon A."/>
            <person name="Yun M.H."/>
        </authorList>
    </citation>
    <scope>NUCLEOTIDE SEQUENCE</scope>
    <source>
        <strain evidence="2">20211129_DDA</strain>
        <tissue evidence="2">Liver</tissue>
    </source>
</reference>
<dbReference type="PANTHER" id="PTHR21301">
    <property type="entry name" value="REVERSE TRANSCRIPTASE"/>
    <property type="match status" value="1"/>
</dbReference>
<dbReference type="CDD" id="cd10442">
    <property type="entry name" value="GIY-YIG_PLEs"/>
    <property type="match status" value="1"/>
</dbReference>
<gene>
    <name evidence="2" type="ORF">NDU88_009538</name>
</gene>
<sequence length="403" mass="47166">MGSTFAPSLACLYVDHFEKEMVLTEENPYFNHIRLWKRYIDDIMIIWRGTREEATIFITWLNTLNPFLRFTATMGDPAVSFLDLLITERNGSLVTEVFYKPTDRNTLLQFQSFHPRSLRENLPVGQYLHLRRNCTELTDYKKHAQQLTNKLRARGYPDHLLRRADKRVLVSPRETLLHPSSRTSKRDPLICVTTFNPASNMIKKILNEDWKILTSGGLPFQIPMNAYKKAKSIRDMIVHTRPWVNPTTSKQRTLWDLPPPKGHFPCGSCSVCAFTKKTLTLDLGLETPWELRQLTNCNSKNVVYMITCPCDKRYIGMMTRRVGTRICEHRSTIRCKRDATRLTEHYISSNHHPDHMQWVVLDQLKTTTTNAKQKLLLYEQRWIWRLQTDTRGLNDNIQWSALG</sequence>
<keyword evidence="3" id="KW-1185">Reference proteome</keyword>
<organism evidence="2 3">
    <name type="scientific">Pleurodeles waltl</name>
    <name type="common">Iberian ribbed newt</name>
    <dbReference type="NCBI Taxonomy" id="8319"/>
    <lineage>
        <taxon>Eukaryota</taxon>
        <taxon>Metazoa</taxon>
        <taxon>Chordata</taxon>
        <taxon>Craniata</taxon>
        <taxon>Vertebrata</taxon>
        <taxon>Euteleostomi</taxon>
        <taxon>Amphibia</taxon>
        <taxon>Batrachia</taxon>
        <taxon>Caudata</taxon>
        <taxon>Salamandroidea</taxon>
        <taxon>Salamandridae</taxon>
        <taxon>Pleurodelinae</taxon>
        <taxon>Pleurodeles</taxon>
    </lineage>
</organism>
<evidence type="ECO:0000259" key="1">
    <source>
        <dbReference type="Pfam" id="PF26215"/>
    </source>
</evidence>
<dbReference type="InterPro" id="IPR058912">
    <property type="entry name" value="HTH_animal"/>
</dbReference>
<dbReference type="Proteomes" id="UP001066276">
    <property type="component" value="Chromosome 6"/>
</dbReference>
<evidence type="ECO:0000313" key="2">
    <source>
        <dbReference type="EMBL" id="KAJ1143227.1"/>
    </source>
</evidence>
<proteinExistence type="predicted"/>
<dbReference type="Pfam" id="PF26215">
    <property type="entry name" value="HTH_animal"/>
    <property type="match status" value="1"/>
</dbReference>
<dbReference type="PANTHER" id="PTHR21301:SF12">
    <property type="match status" value="1"/>
</dbReference>
<accession>A0AAV7QUV3</accession>
<dbReference type="Gene3D" id="3.40.1440.10">
    <property type="entry name" value="GIY-YIG endonuclease"/>
    <property type="match status" value="1"/>
</dbReference>
<dbReference type="AlphaFoldDB" id="A0AAV7QUV3"/>
<dbReference type="InterPro" id="IPR035901">
    <property type="entry name" value="GIY-YIG_endonuc_sf"/>
</dbReference>
<protein>
    <recommendedName>
        <fullName evidence="1">Helix-turn-helix domain-containing protein</fullName>
    </recommendedName>
</protein>
<comment type="caution">
    <text evidence="2">The sequence shown here is derived from an EMBL/GenBank/DDBJ whole genome shotgun (WGS) entry which is preliminary data.</text>
</comment>